<dbReference type="EMBL" id="BAAADG010000002">
    <property type="protein sequence ID" value="GAA0216853.1"/>
    <property type="molecule type" value="Genomic_DNA"/>
</dbReference>
<evidence type="ECO:0000313" key="2">
    <source>
        <dbReference type="Proteomes" id="UP001501476"/>
    </source>
</evidence>
<name>A0ABP3CW14_9GAMM</name>
<gene>
    <name evidence="1" type="ORF">GCM10008964_05520</name>
</gene>
<reference evidence="2" key="1">
    <citation type="journal article" date="2019" name="Int. J. Syst. Evol. Microbiol.">
        <title>The Global Catalogue of Microorganisms (GCM) 10K type strain sequencing project: providing services to taxonomists for standard genome sequencing and annotation.</title>
        <authorList>
            <consortium name="The Broad Institute Genomics Platform"/>
            <consortium name="The Broad Institute Genome Sequencing Center for Infectious Disease"/>
            <person name="Wu L."/>
            <person name="Ma J."/>
        </authorList>
    </citation>
    <scope>NUCLEOTIDE SEQUENCE [LARGE SCALE GENOMIC DNA]</scope>
    <source>
        <strain evidence="2">JCM 6886</strain>
    </source>
</reference>
<keyword evidence="2" id="KW-1185">Reference proteome</keyword>
<dbReference type="Proteomes" id="UP001501476">
    <property type="component" value="Unassembled WGS sequence"/>
</dbReference>
<evidence type="ECO:0000313" key="1">
    <source>
        <dbReference type="EMBL" id="GAA0216853.1"/>
    </source>
</evidence>
<sequence length="70" mass="7654">MDNRPPTKVKTKNIAVSIDDACVFSAMPVATPMVIADNIMANRCPDDFDSEKLIASGTHVELFSTVDVWL</sequence>
<protein>
    <submittedName>
        <fullName evidence="1">Uncharacterized protein</fullName>
    </submittedName>
</protein>
<proteinExistence type="predicted"/>
<accession>A0ABP3CW14</accession>
<organism evidence="1 2">
    <name type="scientific">Methylophaga marina</name>
    <dbReference type="NCBI Taxonomy" id="45495"/>
    <lineage>
        <taxon>Bacteria</taxon>
        <taxon>Pseudomonadati</taxon>
        <taxon>Pseudomonadota</taxon>
        <taxon>Gammaproteobacteria</taxon>
        <taxon>Thiotrichales</taxon>
        <taxon>Piscirickettsiaceae</taxon>
        <taxon>Methylophaga</taxon>
    </lineage>
</organism>
<comment type="caution">
    <text evidence="1">The sequence shown here is derived from an EMBL/GenBank/DDBJ whole genome shotgun (WGS) entry which is preliminary data.</text>
</comment>